<name>A0AAV5TQZ7_9BILA</name>
<feature type="non-terminal residue" evidence="6">
    <location>
        <position position="1"/>
    </location>
</feature>
<dbReference type="Gene3D" id="2.60.40.790">
    <property type="match status" value="1"/>
</dbReference>
<dbReference type="Proteomes" id="UP001432027">
    <property type="component" value="Unassembled WGS sequence"/>
</dbReference>
<evidence type="ECO:0000256" key="3">
    <source>
        <dbReference type="RuleBase" id="RU003616"/>
    </source>
</evidence>
<keyword evidence="7" id="KW-1185">Reference proteome</keyword>
<dbReference type="GO" id="GO:0051082">
    <property type="term" value="F:unfolded protein binding"/>
    <property type="evidence" value="ECO:0007669"/>
    <property type="project" value="TreeGrafter"/>
</dbReference>
<evidence type="ECO:0000256" key="2">
    <source>
        <dbReference type="PROSITE-ProRule" id="PRU00285"/>
    </source>
</evidence>
<dbReference type="GO" id="GO:0005634">
    <property type="term" value="C:nucleus"/>
    <property type="evidence" value="ECO:0007669"/>
    <property type="project" value="TreeGrafter"/>
</dbReference>
<reference evidence="6" key="1">
    <citation type="submission" date="2023-10" db="EMBL/GenBank/DDBJ databases">
        <title>Genome assembly of Pristionchus species.</title>
        <authorList>
            <person name="Yoshida K."/>
            <person name="Sommer R.J."/>
        </authorList>
    </citation>
    <scope>NUCLEOTIDE SEQUENCE</scope>
    <source>
        <strain evidence="6">RS0144</strain>
    </source>
</reference>
<feature type="region of interest" description="Disordered" evidence="4">
    <location>
        <begin position="179"/>
        <end position="206"/>
    </location>
</feature>
<evidence type="ECO:0000313" key="7">
    <source>
        <dbReference type="Proteomes" id="UP001432027"/>
    </source>
</evidence>
<evidence type="ECO:0000256" key="4">
    <source>
        <dbReference type="SAM" id="MobiDB-lite"/>
    </source>
</evidence>
<proteinExistence type="inferred from homology"/>
<dbReference type="InterPro" id="IPR008978">
    <property type="entry name" value="HSP20-like_chaperone"/>
</dbReference>
<feature type="domain" description="SHSP" evidence="5">
    <location>
        <begin position="88"/>
        <end position="198"/>
    </location>
</feature>
<accession>A0AAV5TQZ7</accession>
<sequence>SDRSSSRYERVSATSPVDRRSVLPPRSNSPMSTFNTNSSYSRTYEKKVVEETPRVRLSSPPTAHFTSGIPDSMFPSSFTSRLGGLGGGDVSGFGGSFQSIKTTDDSISVTMDVKDYKPDELKVSVIGQSIVIEAKHGEKKDDFGTIERHFIRRIPLPKGVAPEAVTSTLTTEGALSIVALPPKPKDPSPPRSIPIKVQVSSAGDKH</sequence>
<dbReference type="InterPro" id="IPR001436">
    <property type="entry name" value="Alpha-crystallin/sHSP_animal"/>
</dbReference>
<keyword evidence="1" id="KW-0346">Stress response</keyword>
<evidence type="ECO:0000313" key="6">
    <source>
        <dbReference type="EMBL" id="GMS96852.1"/>
    </source>
</evidence>
<dbReference type="GO" id="GO:0042026">
    <property type="term" value="P:protein refolding"/>
    <property type="evidence" value="ECO:0007669"/>
    <property type="project" value="TreeGrafter"/>
</dbReference>
<protein>
    <recommendedName>
        <fullName evidence="5">SHSP domain-containing protein</fullName>
    </recommendedName>
</protein>
<evidence type="ECO:0000259" key="5">
    <source>
        <dbReference type="PROSITE" id="PS01031"/>
    </source>
</evidence>
<dbReference type="PANTHER" id="PTHR45640">
    <property type="entry name" value="HEAT SHOCK PROTEIN HSP-12.2-RELATED"/>
    <property type="match status" value="1"/>
</dbReference>
<feature type="compositionally biased region" description="Basic and acidic residues" evidence="4">
    <location>
        <begin position="43"/>
        <end position="54"/>
    </location>
</feature>
<organism evidence="6 7">
    <name type="scientific">Pristionchus entomophagus</name>
    <dbReference type="NCBI Taxonomy" id="358040"/>
    <lineage>
        <taxon>Eukaryota</taxon>
        <taxon>Metazoa</taxon>
        <taxon>Ecdysozoa</taxon>
        <taxon>Nematoda</taxon>
        <taxon>Chromadorea</taxon>
        <taxon>Rhabditida</taxon>
        <taxon>Rhabditina</taxon>
        <taxon>Diplogasteromorpha</taxon>
        <taxon>Diplogasteroidea</taxon>
        <taxon>Neodiplogasteridae</taxon>
        <taxon>Pristionchus</taxon>
    </lineage>
</organism>
<feature type="compositionally biased region" description="Basic and acidic residues" evidence="4">
    <location>
        <begin position="1"/>
        <end position="10"/>
    </location>
</feature>
<gene>
    <name evidence="6" type="ORF">PENTCL1PPCAC_19027</name>
</gene>
<dbReference type="AlphaFoldDB" id="A0AAV5TQZ7"/>
<dbReference type="CDD" id="cd06526">
    <property type="entry name" value="metazoan_ACD"/>
    <property type="match status" value="1"/>
</dbReference>
<evidence type="ECO:0000256" key="1">
    <source>
        <dbReference type="ARBA" id="ARBA00023016"/>
    </source>
</evidence>
<dbReference type="GO" id="GO:0005737">
    <property type="term" value="C:cytoplasm"/>
    <property type="evidence" value="ECO:0007669"/>
    <property type="project" value="TreeGrafter"/>
</dbReference>
<dbReference type="PANTHER" id="PTHR45640:SF13">
    <property type="entry name" value="HEAT SHOCK PROTEIN 22-RELATED"/>
    <property type="match status" value="1"/>
</dbReference>
<comment type="caution">
    <text evidence="6">The sequence shown here is derived from an EMBL/GenBank/DDBJ whole genome shotgun (WGS) entry which is preliminary data.</text>
</comment>
<dbReference type="SUPFAM" id="SSF49764">
    <property type="entry name" value="HSP20-like chaperones"/>
    <property type="match status" value="1"/>
</dbReference>
<dbReference type="GO" id="GO:0009408">
    <property type="term" value="P:response to heat"/>
    <property type="evidence" value="ECO:0007669"/>
    <property type="project" value="TreeGrafter"/>
</dbReference>
<dbReference type="PROSITE" id="PS01031">
    <property type="entry name" value="SHSP"/>
    <property type="match status" value="1"/>
</dbReference>
<feature type="region of interest" description="Disordered" evidence="4">
    <location>
        <begin position="1"/>
        <end position="68"/>
    </location>
</feature>
<dbReference type="EMBL" id="BTSX01000004">
    <property type="protein sequence ID" value="GMS96852.1"/>
    <property type="molecule type" value="Genomic_DNA"/>
</dbReference>
<dbReference type="InterPro" id="IPR002068">
    <property type="entry name" value="A-crystallin/Hsp20_dom"/>
</dbReference>
<feature type="compositionally biased region" description="Polar residues" evidence="4">
    <location>
        <begin position="26"/>
        <end position="42"/>
    </location>
</feature>
<dbReference type="PRINTS" id="PR00299">
    <property type="entry name" value="ACRYSTALLIN"/>
</dbReference>
<comment type="similarity">
    <text evidence="2 3">Belongs to the small heat shock protein (HSP20) family.</text>
</comment>
<dbReference type="Pfam" id="PF00011">
    <property type="entry name" value="HSP20"/>
    <property type="match status" value="1"/>
</dbReference>